<evidence type="ECO:0000259" key="3">
    <source>
        <dbReference type="Pfam" id="PF26616"/>
    </source>
</evidence>
<dbReference type="EMBL" id="MU856050">
    <property type="protein sequence ID" value="KAK3897873.1"/>
    <property type="molecule type" value="Genomic_DNA"/>
</dbReference>
<organism evidence="4 5">
    <name type="scientific">Staphylotrichum tortipilum</name>
    <dbReference type="NCBI Taxonomy" id="2831512"/>
    <lineage>
        <taxon>Eukaryota</taxon>
        <taxon>Fungi</taxon>
        <taxon>Dikarya</taxon>
        <taxon>Ascomycota</taxon>
        <taxon>Pezizomycotina</taxon>
        <taxon>Sordariomycetes</taxon>
        <taxon>Sordariomycetidae</taxon>
        <taxon>Sordariales</taxon>
        <taxon>Chaetomiaceae</taxon>
        <taxon>Staphylotrichum</taxon>
    </lineage>
</organism>
<keyword evidence="2" id="KW-0812">Transmembrane</keyword>
<evidence type="ECO:0000313" key="5">
    <source>
        <dbReference type="Proteomes" id="UP001303889"/>
    </source>
</evidence>
<comment type="caution">
    <text evidence="4">The sequence shown here is derived from an EMBL/GenBank/DDBJ whole genome shotgun (WGS) entry which is preliminary data.</text>
</comment>
<keyword evidence="2" id="KW-1133">Transmembrane helix</keyword>
<evidence type="ECO:0000313" key="4">
    <source>
        <dbReference type="EMBL" id="KAK3897873.1"/>
    </source>
</evidence>
<dbReference type="Gene3D" id="1.20.58.340">
    <property type="entry name" value="Magnesium transport protein CorA, transmembrane region"/>
    <property type="match status" value="1"/>
</dbReference>
<feature type="domain" description="CorA-like transporter" evidence="3">
    <location>
        <begin position="30"/>
        <end position="172"/>
    </location>
</feature>
<reference evidence="4" key="1">
    <citation type="journal article" date="2023" name="Mol. Phylogenet. Evol.">
        <title>Genome-scale phylogeny and comparative genomics of the fungal order Sordariales.</title>
        <authorList>
            <person name="Hensen N."/>
            <person name="Bonometti L."/>
            <person name="Westerberg I."/>
            <person name="Brannstrom I.O."/>
            <person name="Guillou S."/>
            <person name="Cros-Aarteil S."/>
            <person name="Calhoun S."/>
            <person name="Haridas S."/>
            <person name="Kuo A."/>
            <person name="Mondo S."/>
            <person name="Pangilinan J."/>
            <person name="Riley R."/>
            <person name="LaButti K."/>
            <person name="Andreopoulos B."/>
            <person name="Lipzen A."/>
            <person name="Chen C."/>
            <person name="Yan M."/>
            <person name="Daum C."/>
            <person name="Ng V."/>
            <person name="Clum A."/>
            <person name="Steindorff A."/>
            <person name="Ohm R.A."/>
            <person name="Martin F."/>
            <person name="Silar P."/>
            <person name="Natvig D.O."/>
            <person name="Lalanne C."/>
            <person name="Gautier V."/>
            <person name="Ament-Velasquez S.L."/>
            <person name="Kruys A."/>
            <person name="Hutchinson M.I."/>
            <person name="Powell A.J."/>
            <person name="Barry K."/>
            <person name="Miller A.N."/>
            <person name="Grigoriev I.V."/>
            <person name="Debuchy R."/>
            <person name="Gladieux P."/>
            <person name="Hiltunen Thoren M."/>
            <person name="Johannesson H."/>
        </authorList>
    </citation>
    <scope>NUCLEOTIDE SEQUENCE</scope>
    <source>
        <strain evidence="4">CBS 103.79</strain>
    </source>
</reference>
<feature type="domain" description="CorA-like transporter" evidence="3">
    <location>
        <begin position="193"/>
        <end position="231"/>
    </location>
</feature>
<evidence type="ECO:0000256" key="1">
    <source>
        <dbReference type="SAM" id="MobiDB-lite"/>
    </source>
</evidence>
<feature type="transmembrane region" description="Helical" evidence="2">
    <location>
        <begin position="457"/>
        <end position="482"/>
    </location>
</feature>
<name>A0AAN6RPP2_9PEZI</name>
<feature type="region of interest" description="Disordered" evidence="1">
    <location>
        <begin position="251"/>
        <end position="271"/>
    </location>
</feature>
<dbReference type="AlphaFoldDB" id="A0AAN6RPP2"/>
<protein>
    <recommendedName>
        <fullName evidence="3">CorA-like transporter domain-containing protein</fullName>
    </recommendedName>
</protein>
<sequence length="534" mass="60937">MAFTTAFATTAASRAAPMPQIDPQDRLNRQCKRASQYPYTLLTNTISRVLLTQYDAALTRDEADLFDGSKSRLVFWDAWPGTQVFEPSTIDNAEKLSEHLLQDRPEPKCRHVFLESDHSRAPLNCTLDMLKLLLTYHQVNPSFLDALFAFGDQEKPLDASLALIRSEDTLEPLYHHDHGGPINVTLHEGAMRHDVGPAFEASLATHIIYFRWCEQNWRWFIRDMEDRVRNALLVARTIPIDTEPHFTLRRRDAGSEMSEPSPADDARPSGFAGVSEKQSILASIPGLRRLHMATPRPARDSEVEAFPALPSRPIWGPDLTLVLNMFSFRDLQKLTTMARRLEEASLVIQLNMGVLRDASDYYQHAVKFDDIKSPELRSEMVKSADGFSRRVHQLIRSLETSHTQAVSLGKMLESGTRLYEQILQMRNLQVGRTYAEHEHRASINMERIARRTERDTVTMHTITIVTLVFLPATFLCTFFQSGVFQWADMQEISGDWLFRTDVFRLFMAICIPMTVLTLCGWAAVNTLARTRARK</sequence>
<accession>A0AAN6RPP2</accession>
<reference evidence="4" key="2">
    <citation type="submission" date="2023-05" db="EMBL/GenBank/DDBJ databases">
        <authorList>
            <consortium name="Lawrence Berkeley National Laboratory"/>
            <person name="Steindorff A."/>
            <person name="Hensen N."/>
            <person name="Bonometti L."/>
            <person name="Westerberg I."/>
            <person name="Brannstrom I.O."/>
            <person name="Guillou S."/>
            <person name="Cros-Aarteil S."/>
            <person name="Calhoun S."/>
            <person name="Haridas S."/>
            <person name="Kuo A."/>
            <person name="Mondo S."/>
            <person name="Pangilinan J."/>
            <person name="Riley R."/>
            <person name="Labutti K."/>
            <person name="Andreopoulos B."/>
            <person name="Lipzen A."/>
            <person name="Chen C."/>
            <person name="Yanf M."/>
            <person name="Daum C."/>
            <person name="Ng V."/>
            <person name="Clum A."/>
            <person name="Ohm R."/>
            <person name="Martin F."/>
            <person name="Silar P."/>
            <person name="Natvig D."/>
            <person name="Lalanne C."/>
            <person name="Gautier V."/>
            <person name="Ament-Velasquez S.L."/>
            <person name="Kruys A."/>
            <person name="Hutchinson M.I."/>
            <person name="Powell A.J."/>
            <person name="Barry K."/>
            <person name="Miller A.N."/>
            <person name="Grigoriev I.V."/>
            <person name="Debuchy R."/>
            <person name="Gladieux P."/>
            <person name="Thoren M.H."/>
            <person name="Johannesson H."/>
        </authorList>
    </citation>
    <scope>NUCLEOTIDE SEQUENCE</scope>
    <source>
        <strain evidence="4">CBS 103.79</strain>
    </source>
</reference>
<feature type="transmembrane region" description="Helical" evidence="2">
    <location>
        <begin position="502"/>
        <end position="524"/>
    </location>
</feature>
<dbReference type="InterPro" id="IPR058257">
    <property type="entry name" value="CorA-like_dom"/>
</dbReference>
<dbReference type="Proteomes" id="UP001303889">
    <property type="component" value="Unassembled WGS sequence"/>
</dbReference>
<keyword evidence="5" id="KW-1185">Reference proteome</keyword>
<dbReference type="Pfam" id="PF26616">
    <property type="entry name" value="CorA-like"/>
    <property type="match status" value="2"/>
</dbReference>
<keyword evidence="2" id="KW-0472">Membrane</keyword>
<proteinExistence type="predicted"/>
<gene>
    <name evidence="4" type="ORF">C8A05DRAFT_38548</name>
</gene>
<evidence type="ECO:0000256" key="2">
    <source>
        <dbReference type="SAM" id="Phobius"/>
    </source>
</evidence>